<comment type="caution">
    <text evidence="1">The sequence shown here is derived from an EMBL/GenBank/DDBJ whole genome shotgun (WGS) entry which is preliminary data.</text>
</comment>
<organism evidence="1 2">
    <name type="scientific">Handroanthus impetiginosus</name>
    <dbReference type="NCBI Taxonomy" id="429701"/>
    <lineage>
        <taxon>Eukaryota</taxon>
        <taxon>Viridiplantae</taxon>
        <taxon>Streptophyta</taxon>
        <taxon>Embryophyta</taxon>
        <taxon>Tracheophyta</taxon>
        <taxon>Spermatophyta</taxon>
        <taxon>Magnoliopsida</taxon>
        <taxon>eudicotyledons</taxon>
        <taxon>Gunneridae</taxon>
        <taxon>Pentapetalae</taxon>
        <taxon>asterids</taxon>
        <taxon>lamiids</taxon>
        <taxon>Lamiales</taxon>
        <taxon>Bignoniaceae</taxon>
        <taxon>Crescentiina</taxon>
        <taxon>Tabebuia alliance</taxon>
        <taxon>Handroanthus</taxon>
    </lineage>
</organism>
<dbReference type="AlphaFoldDB" id="A0A2G9H0W0"/>
<keyword evidence="2" id="KW-1185">Reference proteome</keyword>
<proteinExistence type="predicted"/>
<protein>
    <submittedName>
        <fullName evidence="1">Uncharacterized protein</fullName>
    </submittedName>
</protein>
<gene>
    <name evidence="1" type="ORF">CDL12_16246</name>
</gene>
<dbReference type="EMBL" id="NKXS01003010">
    <property type="protein sequence ID" value="PIN11159.1"/>
    <property type="molecule type" value="Genomic_DNA"/>
</dbReference>
<dbReference type="Proteomes" id="UP000231279">
    <property type="component" value="Unassembled WGS sequence"/>
</dbReference>
<sequence>MKLAVTFPFCGWGMDLKLCKKNNDYNFMEHCSPWVCLTLAVGPEIGYILCSRDKRQST</sequence>
<accession>A0A2G9H0W0</accession>
<evidence type="ECO:0000313" key="1">
    <source>
        <dbReference type="EMBL" id="PIN11159.1"/>
    </source>
</evidence>
<evidence type="ECO:0000313" key="2">
    <source>
        <dbReference type="Proteomes" id="UP000231279"/>
    </source>
</evidence>
<name>A0A2G9H0W0_9LAMI</name>
<reference evidence="2" key="1">
    <citation type="journal article" date="2018" name="Gigascience">
        <title>Genome assembly of the Pink Ipe (Handroanthus impetiginosus, Bignoniaceae), a highly valued, ecologically keystone Neotropical timber forest tree.</title>
        <authorList>
            <person name="Silva-Junior O.B."/>
            <person name="Grattapaglia D."/>
            <person name="Novaes E."/>
            <person name="Collevatti R.G."/>
        </authorList>
    </citation>
    <scope>NUCLEOTIDE SEQUENCE [LARGE SCALE GENOMIC DNA]</scope>
    <source>
        <strain evidence="2">cv. UFG-1</strain>
    </source>
</reference>